<organism evidence="10">
    <name type="scientific">freshwater metagenome</name>
    <dbReference type="NCBI Taxonomy" id="449393"/>
    <lineage>
        <taxon>unclassified sequences</taxon>
        <taxon>metagenomes</taxon>
        <taxon>ecological metagenomes</taxon>
    </lineage>
</organism>
<dbReference type="Gene3D" id="1.10.20.140">
    <property type="match status" value="1"/>
</dbReference>
<keyword evidence="6" id="KW-0547">Nucleotide-binding</keyword>
<dbReference type="EC" id="2.5.1.75" evidence="3"/>
<dbReference type="NCBIfam" id="TIGR00174">
    <property type="entry name" value="miaA"/>
    <property type="match status" value="1"/>
</dbReference>
<evidence type="ECO:0000256" key="9">
    <source>
        <dbReference type="ARBA" id="ARBA00049563"/>
    </source>
</evidence>
<dbReference type="AlphaFoldDB" id="A0A6J6MQ53"/>
<dbReference type="HAMAP" id="MF_00185">
    <property type="entry name" value="IPP_trans"/>
    <property type="match status" value="1"/>
</dbReference>
<evidence type="ECO:0000256" key="6">
    <source>
        <dbReference type="ARBA" id="ARBA00022741"/>
    </source>
</evidence>
<name>A0A6J6MQ53_9ZZZZ</name>
<comment type="cofactor">
    <cofactor evidence="1">
        <name>Mg(2+)</name>
        <dbReference type="ChEBI" id="CHEBI:18420"/>
    </cofactor>
</comment>
<dbReference type="PANTHER" id="PTHR11088:SF60">
    <property type="entry name" value="TRNA DIMETHYLALLYLTRANSFERASE"/>
    <property type="match status" value="1"/>
</dbReference>
<dbReference type="EMBL" id="CAEZWU010000170">
    <property type="protein sequence ID" value="CAB4675679.1"/>
    <property type="molecule type" value="Genomic_DNA"/>
</dbReference>
<dbReference type="Gene3D" id="3.40.50.300">
    <property type="entry name" value="P-loop containing nucleotide triphosphate hydrolases"/>
    <property type="match status" value="1"/>
</dbReference>
<protein>
    <recommendedName>
        <fullName evidence="3">tRNA dimethylallyltransferase</fullName>
        <ecNumber evidence="3">2.5.1.75</ecNumber>
    </recommendedName>
</protein>
<dbReference type="PANTHER" id="PTHR11088">
    <property type="entry name" value="TRNA DIMETHYLALLYLTRANSFERASE"/>
    <property type="match status" value="1"/>
</dbReference>
<proteinExistence type="inferred from homology"/>
<dbReference type="InterPro" id="IPR027417">
    <property type="entry name" value="P-loop_NTPase"/>
</dbReference>
<sequence length="306" mass="33500">MSTKPVVIVGPTASGKSSVAMAVAQAETSASSPIHIVAVDAMQVYRDMNIGTAKPTTGDQALVPHHCIDLVDSHERFTVAEFKKSATIALESIAKVNGRALFVAGTGLYLTAVIDDLVLPGEFPETRVLLEQESNTATLFARLNDLDPDAAQKIERSNRRRIVRALEVCIGSGKPFSSFGPGTSAYPDNGVIQIGLRWSRERLAQRVADRVHTMMNEGLLAEVTALRNSKQGLSRTAAQALGYKELLVHLDGKMSLDEAINETIIHTRQFAVRQERWFRRDPRIKWVSISEDPVAEIVPAVAKHLR</sequence>
<dbReference type="InterPro" id="IPR018022">
    <property type="entry name" value="IPT"/>
</dbReference>
<accession>A0A6J6MQ53</accession>
<evidence type="ECO:0000256" key="3">
    <source>
        <dbReference type="ARBA" id="ARBA00012665"/>
    </source>
</evidence>
<evidence type="ECO:0000256" key="5">
    <source>
        <dbReference type="ARBA" id="ARBA00022694"/>
    </source>
</evidence>
<dbReference type="SUPFAM" id="SSF52540">
    <property type="entry name" value="P-loop containing nucleoside triphosphate hydrolases"/>
    <property type="match status" value="2"/>
</dbReference>
<evidence type="ECO:0000256" key="7">
    <source>
        <dbReference type="ARBA" id="ARBA00022840"/>
    </source>
</evidence>
<gene>
    <name evidence="10" type="ORF">UFOPK2292_01064</name>
</gene>
<keyword evidence="8" id="KW-0460">Magnesium</keyword>
<comment type="catalytic activity">
    <reaction evidence="9">
        <text>adenosine(37) in tRNA + dimethylallyl diphosphate = N(6)-dimethylallyladenosine(37) in tRNA + diphosphate</text>
        <dbReference type="Rhea" id="RHEA:26482"/>
        <dbReference type="Rhea" id="RHEA-COMP:10162"/>
        <dbReference type="Rhea" id="RHEA-COMP:10375"/>
        <dbReference type="ChEBI" id="CHEBI:33019"/>
        <dbReference type="ChEBI" id="CHEBI:57623"/>
        <dbReference type="ChEBI" id="CHEBI:74411"/>
        <dbReference type="ChEBI" id="CHEBI:74415"/>
        <dbReference type="EC" id="2.5.1.75"/>
    </reaction>
</comment>
<keyword evidence="7" id="KW-0067">ATP-binding</keyword>
<dbReference type="Pfam" id="PF01715">
    <property type="entry name" value="IPPT"/>
    <property type="match status" value="1"/>
</dbReference>
<keyword evidence="4" id="KW-0808">Transferase</keyword>
<evidence type="ECO:0000313" key="10">
    <source>
        <dbReference type="EMBL" id="CAB4675679.1"/>
    </source>
</evidence>
<dbReference type="GO" id="GO:0006400">
    <property type="term" value="P:tRNA modification"/>
    <property type="evidence" value="ECO:0007669"/>
    <property type="project" value="TreeGrafter"/>
</dbReference>
<evidence type="ECO:0000256" key="1">
    <source>
        <dbReference type="ARBA" id="ARBA00001946"/>
    </source>
</evidence>
<reference evidence="10" key="1">
    <citation type="submission" date="2020-05" db="EMBL/GenBank/DDBJ databases">
        <authorList>
            <person name="Chiriac C."/>
            <person name="Salcher M."/>
            <person name="Ghai R."/>
            <person name="Kavagutti S V."/>
        </authorList>
    </citation>
    <scope>NUCLEOTIDE SEQUENCE</scope>
</reference>
<dbReference type="GO" id="GO:0052381">
    <property type="term" value="F:tRNA dimethylallyltransferase activity"/>
    <property type="evidence" value="ECO:0007669"/>
    <property type="project" value="UniProtKB-EC"/>
</dbReference>
<evidence type="ECO:0000256" key="2">
    <source>
        <dbReference type="ARBA" id="ARBA00005842"/>
    </source>
</evidence>
<dbReference type="InterPro" id="IPR039657">
    <property type="entry name" value="Dimethylallyltransferase"/>
</dbReference>
<dbReference type="GO" id="GO:0005524">
    <property type="term" value="F:ATP binding"/>
    <property type="evidence" value="ECO:0007669"/>
    <property type="project" value="UniProtKB-KW"/>
</dbReference>
<comment type="similarity">
    <text evidence="2">Belongs to the IPP transferase family.</text>
</comment>
<evidence type="ECO:0000256" key="8">
    <source>
        <dbReference type="ARBA" id="ARBA00022842"/>
    </source>
</evidence>
<keyword evidence="5" id="KW-0819">tRNA processing</keyword>
<evidence type="ECO:0000256" key="4">
    <source>
        <dbReference type="ARBA" id="ARBA00022679"/>
    </source>
</evidence>